<dbReference type="PANTHER" id="PTHR43353:SF2">
    <property type="entry name" value="ALDEHYDE DEHYDROGENASE FAMILY PROTEIN (AFU_ORTHOLOGUE AFUA_8G05520)"/>
    <property type="match status" value="1"/>
</dbReference>
<accession>A0A401L027</accession>
<keyword evidence="6" id="KW-1185">Reference proteome</keyword>
<proteinExistence type="inferred from homology"/>
<dbReference type="PANTHER" id="PTHR43353">
    <property type="entry name" value="SUCCINATE-SEMIALDEHYDE DEHYDROGENASE, MITOCHONDRIAL"/>
    <property type="match status" value="1"/>
</dbReference>
<dbReference type="CDD" id="cd07105">
    <property type="entry name" value="ALDH_SaliADH"/>
    <property type="match status" value="1"/>
</dbReference>
<evidence type="ECO:0000313" key="6">
    <source>
        <dbReference type="Proteomes" id="UP000286921"/>
    </source>
</evidence>
<dbReference type="InterPro" id="IPR016163">
    <property type="entry name" value="Ald_DH_C"/>
</dbReference>
<reference evidence="5 6" key="1">
    <citation type="submission" date="2016-09" db="EMBL/GenBank/DDBJ databases">
        <title>Aspergillus awamori IFM 58123T.</title>
        <authorList>
            <person name="Kusuya Y."/>
            <person name="Shimizu M."/>
            <person name="Takahashi H."/>
            <person name="Yaguchi T."/>
        </authorList>
    </citation>
    <scope>NUCLEOTIDE SEQUENCE [LARGE SCALE GENOMIC DNA]</scope>
    <source>
        <strain evidence="5 6">IFM 58123</strain>
    </source>
</reference>
<dbReference type="GO" id="GO:0009450">
    <property type="term" value="P:gamma-aminobutyric acid catabolic process"/>
    <property type="evidence" value="ECO:0007669"/>
    <property type="project" value="TreeGrafter"/>
</dbReference>
<evidence type="ECO:0000256" key="1">
    <source>
        <dbReference type="ARBA" id="ARBA00009986"/>
    </source>
</evidence>
<organism evidence="5 6">
    <name type="scientific">Aspergillus awamori</name>
    <name type="common">Black koji mold</name>
    <dbReference type="NCBI Taxonomy" id="105351"/>
    <lineage>
        <taxon>Eukaryota</taxon>
        <taxon>Fungi</taxon>
        <taxon>Dikarya</taxon>
        <taxon>Ascomycota</taxon>
        <taxon>Pezizomycotina</taxon>
        <taxon>Eurotiomycetes</taxon>
        <taxon>Eurotiomycetidae</taxon>
        <taxon>Eurotiales</taxon>
        <taxon>Aspergillaceae</taxon>
        <taxon>Aspergillus</taxon>
    </lineage>
</organism>
<dbReference type="SUPFAM" id="SSF53720">
    <property type="entry name" value="ALDH-like"/>
    <property type="match status" value="1"/>
</dbReference>
<protein>
    <submittedName>
        <fullName evidence="5">Vanillin dehydrogenase</fullName>
    </submittedName>
</protein>
<dbReference type="GO" id="GO:0004777">
    <property type="term" value="F:succinate-semialdehyde dehydrogenase (NAD+) activity"/>
    <property type="evidence" value="ECO:0007669"/>
    <property type="project" value="TreeGrafter"/>
</dbReference>
<name>A0A401L027_ASPAW</name>
<dbReference type="Gene3D" id="3.40.309.10">
    <property type="entry name" value="Aldehyde Dehydrogenase, Chain A, domain 2"/>
    <property type="match status" value="1"/>
</dbReference>
<comment type="caution">
    <text evidence="5">The sequence shown here is derived from an EMBL/GenBank/DDBJ whole genome shotgun (WGS) entry which is preliminary data.</text>
</comment>
<evidence type="ECO:0000256" key="3">
    <source>
        <dbReference type="ARBA" id="ARBA00023002"/>
    </source>
</evidence>
<dbReference type="Proteomes" id="UP000286921">
    <property type="component" value="Unassembled WGS sequence"/>
</dbReference>
<dbReference type="InterPro" id="IPR016160">
    <property type="entry name" value="Ald_DH_CS_CYS"/>
</dbReference>
<dbReference type="EMBL" id="BDHI01000021">
    <property type="protein sequence ID" value="GCB24926.1"/>
    <property type="molecule type" value="Genomic_DNA"/>
</dbReference>
<dbReference type="InterPro" id="IPR050740">
    <property type="entry name" value="Aldehyde_DH_Superfamily"/>
</dbReference>
<dbReference type="InterPro" id="IPR016162">
    <property type="entry name" value="Ald_DH_N"/>
</dbReference>
<dbReference type="AlphaFoldDB" id="A0A401L027"/>
<dbReference type="InterPro" id="IPR016161">
    <property type="entry name" value="Ald_DH/histidinol_DH"/>
</dbReference>
<dbReference type="FunFam" id="3.40.605.10:FF:000012">
    <property type="entry name" value="NAD-dependent succinate-semialdehyde dehydrogenase"/>
    <property type="match status" value="1"/>
</dbReference>
<dbReference type="Pfam" id="PF00171">
    <property type="entry name" value="Aldedh"/>
    <property type="match status" value="1"/>
</dbReference>
<dbReference type="Gene3D" id="3.40.605.10">
    <property type="entry name" value="Aldehyde Dehydrogenase, Chain A, domain 1"/>
    <property type="match status" value="1"/>
</dbReference>
<keyword evidence="2" id="KW-0521">NADP</keyword>
<dbReference type="InterPro" id="IPR015590">
    <property type="entry name" value="Aldehyde_DH_dom"/>
</dbReference>
<comment type="similarity">
    <text evidence="1">Belongs to the aldehyde dehydrogenase family.</text>
</comment>
<evidence type="ECO:0000259" key="4">
    <source>
        <dbReference type="Pfam" id="PF00171"/>
    </source>
</evidence>
<evidence type="ECO:0000313" key="5">
    <source>
        <dbReference type="EMBL" id="GCB24926.1"/>
    </source>
</evidence>
<dbReference type="STRING" id="105351.A0A401L027"/>
<sequence>MAAPPRPPVIPLIINGQEECTGSTFDVISPYTNQTCWTTASASAQDAIRAVEAAEAAFPSWSQTKPTVRRDILLKAADILESRLEQNAEYMRTEMGADVGASQHFIVPLGIRMLRDIAGRITSICGSVPVVEEEGQSAMIYKEPMGVILGIVPWNAPYVFGVRSAACALAAGNTTILKSSELSPCSYWALARAFHDAGLPAGCLNLVSCRPQDAPEVVNAMIEHPAVRKINFTGSTAVGRKIAGACGQNLKPCLMELGGKNSAIVCADADIKTAVKGVVGGAYLNSGQICMATDRILVHSSIAPVFIEALKEALTSGVDPASQPPTLVNMASKARVNKLVKDALAGGAHLIHGSVDQESAQSDNGVRMAPVLLGGVNEKMNAWQEEAFASLAACMIVESDEEAIKIANSSGYGLSAAVFTEDLRKGLAMARKIQSGAVHINSMTIHDEAVLPHGGVKNSGWGRFNASQGLEEFLVTKTNNFQALRKSQAQISQCVKEWVTESTQVTCEDPNFGLTQCWVRSVMQELIIDICILEADSFEQDAADAIKRVVEKILRSQEAADQYAFHDDTIYTSQFYWPLDGQNIPESKEYIPKKIHDVLAALRYVGSTNELDLEGSVRQVGKHVSNLVAGDEVSVLGLPSSSVVLGAVVEAGLISRQPKLLLSMHAVGTWLLDEDKVLKGLEVCIMQSRDPIITESVTQASASVIIGLGYTRPLSDAAVRLLRHSQNARFAPYANVDSTSVQAPVEATSNVLRDLTLPAGREPNIMLTEESRNLVIQETSWVLRNINLEVSVTETAKSRTVGGLAIMAADRVVAHYNAKLENPSGMHDEGTAEVSS</sequence>
<keyword evidence="3" id="KW-0560">Oxidoreductase</keyword>
<feature type="domain" description="Aldehyde dehydrogenase" evidence="4">
    <location>
        <begin position="23"/>
        <end position="478"/>
    </location>
</feature>
<evidence type="ECO:0000256" key="2">
    <source>
        <dbReference type="ARBA" id="ARBA00022857"/>
    </source>
</evidence>
<dbReference type="PROSITE" id="PS00070">
    <property type="entry name" value="ALDEHYDE_DEHYDR_CYS"/>
    <property type="match status" value="1"/>
</dbReference>
<gene>
    <name evidence="5" type="ORF">AAWM_07811</name>
</gene>